<protein>
    <submittedName>
        <fullName evidence="3">Uncharacterized protein</fullName>
    </submittedName>
</protein>
<evidence type="ECO:0000256" key="1">
    <source>
        <dbReference type="SAM" id="MobiDB-lite"/>
    </source>
</evidence>
<feature type="transmembrane region" description="Helical" evidence="2">
    <location>
        <begin position="151"/>
        <end position="173"/>
    </location>
</feature>
<reference evidence="3" key="1">
    <citation type="journal article" date="2019" name="Viruses">
        <title>Detection and Characterization of Invertebrate Iridoviruses Found in Reptiles and Prey Insects in Europe over the Past Two Decades.</title>
        <authorList>
            <person name="Papp T."/>
            <person name="Marschang R.E."/>
        </authorList>
    </citation>
    <scope>NUCLEOTIDE SEQUENCE</scope>
    <source>
        <strain evidence="3">Liz-CrIV</strain>
    </source>
</reference>
<keyword evidence="2" id="KW-1133">Transmembrane helix</keyword>
<accession>A0A5B8RH66</accession>
<evidence type="ECO:0000256" key="2">
    <source>
        <dbReference type="SAM" id="Phobius"/>
    </source>
</evidence>
<feature type="transmembrane region" description="Helical" evidence="2">
    <location>
        <begin position="127"/>
        <end position="145"/>
    </location>
</feature>
<proteinExistence type="predicted"/>
<sequence length="276" mass="32016">MTTKHELVINTNEPSAPNADSFYPSYSNETSFSPHQRDFSGFSGRERLTLPRDSLMMIESQSSLNHRDFNDKTKTLPVYKNGYPNLEMFKEEEHFKDYKINKISEYIKYLDTEIKDRERLKKNYGKLDKILFGVECSCMITELGVTGTSFFIPPMIVISTPICLGLTVFSTVLRNGSKLITKKIDKHAHIELLAKSKRNSIDEKYTKAMEDGVISESEFQDIRKEIYNYDEMKKSILNQFKNNSQAIELTKEAQLTLINKGKEEMKEEFKIKLNKL</sequence>
<keyword evidence="2" id="KW-0812">Transmembrane</keyword>
<keyword evidence="2" id="KW-0472">Membrane</keyword>
<name>A0A5B8RH66_9VIRU</name>
<evidence type="ECO:0000313" key="3">
    <source>
        <dbReference type="EMBL" id="QEA08289.1"/>
    </source>
</evidence>
<feature type="region of interest" description="Disordered" evidence="1">
    <location>
        <begin position="1"/>
        <end position="20"/>
    </location>
</feature>
<dbReference type="EMBL" id="MN081869">
    <property type="protein sequence ID" value="QEA08289.1"/>
    <property type="molecule type" value="Genomic_DNA"/>
</dbReference>
<organism evidence="3">
    <name type="scientific">Iridovirus Liz-CrIV</name>
    <dbReference type="NCBI Taxonomy" id="2594309"/>
    <lineage>
        <taxon>Viruses</taxon>
        <taxon>Varidnaviria</taxon>
        <taxon>Bamfordvirae</taxon>
        <taxon>Nucleocytoviricota</taxon>
        <taxon>Megaviricetes</taxon>
        <taxon>Pimascovirales</taxon>
        <taxon>Pimascovirales incertae sedis</taxon>
        <taxon>Iridoviridae</taxon>
    </lineage>
</organism>